<dbReference type="GO" id="GO:0005524">
    <property type="term" value="F:ATP binding"/>
    <property type="evidence" value="ECO:0007669"/>
    <property type="project" value="UniProtKB-KW"/>
</dbReference>
<evidence type="ECO:0000256" key="6">
    <source>
        <dbReference type="ARBA" id="ARBA00022801"/>
    </source>
</evidence>
<evidence type="ECO:0000256" key="12">
    <source>
        <dbReference type="ARBA" id="ARBA00023242"/>
    </source>
</evidence>
<dbReference type="GO" id="GO:0005737">
    <property type="term" value="C:cytoplasm"/>
    <property type="evidence" value="ECO:0007669"/>
    <property type="project" value="UniProtKB-ARBA"/>
</dbReference>
<evidence type="ECO:0000313" key="17">
    <source>
        <dbReference type="Ensembl" id="ENSEBUP00000021925.1"/>
    </source>
</evidence>
<evidence type="ECO:0000256" key="13">
    <source>
        <dbReference type="ARBA" id="ARBA00070113"/>
    </source>
</evidence>
<dbReference type="GO" id="GO:0006281">
    <property type="term" value="P:DNA repair"/>
    <property type="evidence" value="ECO:0007669"/>
    <property type="project" value="TreeGrafter"/>
</dbReference>
<comment type="similarity">
    <text evidence="2">Belongs to the SNF2/RAD54 helicase family.</text>
</comment>
<evidence type="ECO:0000256" key="10">
    <source>
        <dbReference type="ARBA" id="ARBA00023125"/>
    </source>
</evidence>
<feature type="domain" description="Helicase ATP-binding" evidence="16">
    <location>
        <begin position="231"/>
        <end position="416"/>
    </location>
</feature>
<keyword evidence="9" id="KW-0805">Transcription regulation</keyword>
<evidence type="ECO:0000256" key="5">
    <source>
        <dbReference type="ARBA" id="ARBA00022741"/>
    </source>
</evidence>
<reference evidence="17" key="2">
    <citation type="submission" date="2025-09" db="UniProtKB">
        <authorList>
            <consortium name="Ensembl"/>
        </authorList>
    </citation>
    <scope>IDENTIFICATION</scope>
</reference>
<dbReference type="AlphaFoldDB" id="A0A8C4QXF1"/>
<evidence type="ECO:0000313" key="18">
    <source>
        <dbReference type="Proteomes" id="UP000694388"/>
    </source>
</evidence>
<dbReference type="PANTHER" id="PTHR45626">
    <property type="entry name" value="TRANSCRIPTION TERMINATION FACTOR 2-RELATED"/>
    <property type="match status" value="1"/>
</dbReference>
<evidence type="ECO:0000256" key="4">
    <source>
        <dbReference type="ARBA" id="ARBA00022553"/>
    </source>
</evidence>
<keyword evidence="12" id="KW-0539">Nucleus</keyword>
<keyword evidence="11" id="KW-0804">Transcription</keyword>
<dbReference type="Pfam" id="PF00176">
    <property type="entry name" value="SNF2-rel_dom"/>
    <property type="match status" value="1"/>
</dbReference>
<sequence length="466" mass="52912">MRKCLFELKWTGKRQQQHYSKAKHPATGSQNSTQRAMYRNVMMQTKRACCSKRLRLSLGSVLLNRVTASFLSCSTKWQLWLQRMWRYLPDNGDRLRTQIEELNQQLQTLDLQGKVLGNANAACHDAKSPHQTKLQSSSSALNQMSNGRPTRAMLIPAMPSTLHDGHEKCSAVKHALGTKDVPKRDFSRDVIERLYHCLETQPPSSQQATDPPGLQVSLLPHQKEALTWMLWREQQLPCGGILADDMGLGKTVTVIALLLSKRVCAQEELSAKHGSSELVGGTLVVCPASLLHHWYKEIERRTKPHLMTVVLYHGPQRTKDTKRLAKFDIVLTTYKIVALEAHGEDSENAEKITSSLVCVRWTRLILDEAHCIKNPKAQATMAICRLHADARWAVTGTPIQNNLMDLYSIFRFLRCDPFDDLQVWKSKVDSGTAKARERLKILVRSLLLHRTKDHLVCLCLDVHFLH</sequence>
<dbReference type="GeneTree" id="ENSGT00940000162718"/>
<evidence type="ECO:0000256" key="8">
    <source>
        <dbReference type="ARBA" id="ARBA00022840"/>
    </source>
</evidence>
<dbReference type="GO" id="GO:0003677">
    <property type="term" value="F:DNA binding"/>
    <property type="evidence" value="ECO:0007669"/>
    <property type="project" value="UniProtKB-KW"/>
</dbReference>
<evidence type="ECO:0000256" key="15">
    <source>
        <dbReference type="ARBA" id="ARBA00082628"/>
    </source>
</evidence>
<dbReference type="Gene3D" id="3.40.50.10810">
    <property type="entry name" value="Tandem AAA-ATPase domain"/>
    <property type="match status" value="1"/>
</dbReference>
<proteinExistence type="inferred from homology"/>
<reference evidence="17" key="1">
    <citation type="submission" date="2025-08" db="UniProtKB">
        <authorList>
            <consortium name="Ensembl"/>
        </authorList>
    </citation>
    <scope>IDENTIFICATION</scope>
</reference>
<keyword evidence="18" id="KW-1185">Reference proteome</keyword>
<keyword evidence="4" id="KW-0597">Phosphoprotein</keyword>
<evidence type="ECO:0000256" key="3">
    <source>
        <dbReference type="ARBA" id="ARBA00022472"/>
    </source>
</evidence>
<organism evidence="17 18">
    <name type="scientific">Eptatretus burgeri</name>
    <name type="common">Inshore hagfish</name>
    <dbReference type="NCBI Taxonomy" id="7764"/>
    <lineage>
        <taxon>Eukaryota</taxon>
        <taxon>Metazoa</taxon>
        <taxon>Chordata</taxon>
        <taxon>Craniata</taxon>
        <taxon>Vertebrata</taxon>
        <taxon>Cyclostomata</taxon>
        <taxon>Myxini</taxon>
        <taxon>Myxiniformes</taxon>
        <taxon>Myxinidae</taxon>
        <taxon>Eptatretinae</taxon>
        <taxon>Eptatretus</taxon>
    </lineage>
</organism>
<keyword evidence="10" id="KW-0238">DNA-binding</keyword>
<evidence type="ECO:0000256" key="1">
    <source>
        <dbReference type="ARBA" id="ARBA00004123"/>
    </source>
</evidence>
<evidence type="ECO:0000259" key="16">
    <source>
        <dbReference type="PROSITE" id="PS51192"/>
    </source>
</evidence>
<evidence type="ECO:0000256" key="9">
    <source>
        <dbReference type="ARBA" id="ARBA00023015"/>
    </source>
</evidence>
<dbReference type="PANTHER" id="PTHR45626:SF50">
    <property type="entry name" value="TRANSCRIPTION TERMINATION FACTOR 2"/>
    <property type="match status" value="1"/>
</dbReference>
<dbReference type="GO" id="GO:0016787">
    <property type="term" value="F:hydrolase activity"/>
    <property type="evidence" value="ECO:0007669"/>
    <property type="project" value="UniProtKB-KW"/>
</dbReference>
<keyword evidence="7" id="KW-0347">Helicase</keyword>
<dbReference type="GO" id="GO:0006353">
    <property type="term" value="P:DNA-templated transcription termination"/>
    <property type="evidence" value="ECO:0007669"/>
    <property type="project" value="UniProtKB-KW"/>
</dbReference>
<dbReference type="FunFam" id="3.40.50.10810:FF:000043">
    <property type="entry name" value="Transcription termination factor 2"/>
    <property type="match status" value="1"/>
</dbReference>
<dbReference type="InterPro" id="IPR038718">
    <property type="entry name" value="SNF2-like_sf"/>
</dbReference>
<keyword evidence="6" id="KW-0378">Hydrolase</keyword>
<name>A0A8C4QXF1_EPTBU</name>
<protein>
    <recommendedName>
        <fullName evidence="13">Transcription termination factor 2</fullName>
    </recommendedName>
    <alternativeName>
        <fullName evidence="15">RNA polymerase II termination factor</fullName>
    </alternativeName>
    <alternativeName>
        <fullName evidence="14">Transcription release factor 2</fullName>
    </alternativeName>
</protein>
<dbReference type="InterPro" id="IPR050628">
    <property type="entry name" value="SNF2_RAD54_helicase_TF"/>
</dbReference>
<dbReference type="Proteomes" id="UP000694388">
    <property type="component" value="Unplaced"/>
</dbReference>
<dbReference type="GO" id="GO:0005634">
    <property type="term" value="C:nucleus"/>
    <property type="evidence" value="ECO:0007669"/>
    <property type="project" value="UniProtKB-SubCell"/>
</dbReference>
<keyword evidence="8" id="KW-0067">ATP-binding</keyword>
<comment type="subcellular location">
    <subcellularLocation>
        <location evidence="1">Nucleus</location>
    </subcellularLocation>
</comment>
<dbReference type="GO" id="GO:0004386">
    <property type="term" value="F:helicase activity"/>
    <property type="evidence" value="ECO:0007669"/>
    <property type="project" value="UniProtKB-KW"/>
</dbReference>
<keyword evidence="3" id="KW-0806">Transcription termination</keyword>
<evidence type="ECO:0000256" key="14">
    <source>
        <dbReference type="ARBA" id="ARBA00079067"/>
    </source>
</evidence>
<keyword evidence="5" id="KW-0547">Nucleotide-binding</keyword>
<accession>A0A8C4QXF1</accession>
<dbReference type="InterPro" id="IPR014001">
    <property type="entry name" value="Helicase_ATP-bd"/>
</dbReference>
<dbReference type="PROSITE" id="PS51192">
    <property type="entry name" value="HELICASE_ATP_BIND_1"/>
    <property type="match status" value="1"/>
</dbReference>
<dbReference type="Ensembl" id="ENSEBUT00000022501.1">
    <property type="protein sequence ID" value="ENSEBUP00000021925.1"/>
    <property type="gene ID" value="ENSEBUG00000013524.1"/>
</dbReference>
<dbReference type="GO" id="GO:0008094">
    <property type="term" value="F:ATP-dependent activity, acting on DNA"/>
    <property type="evidence" value="ECO:0007669"/>
    <property type="project" value="UniProtKB-ARBA"/>
</dbReference>
<dbReference type="SMART" id="SM00487">
    <property type="entry name" value="DEXDc"/>
    <property type="match status" value="1"/>
</dbReference>
<dbReference type="SUPFAM" id="SSF52540">
    <property type="entry name" value="P-loop containing nucleoside triphosphate hydrolases"/>
    <property type="match status" value="1"/>
</dbReference>
<dbReference type="InterPro" id="IPR027417">
    <property type="entry name" value="P-loop_NTPase"/>
</dbReference>
<evidence type="ECO:0000256" key="7">
    <source>
        <dbReference type="ARBA" id="ARBA00022806"/>
    </source>
</evidence>
<evidence type="ECO:0000256" key="11">
    <source>
        <dbReference type="ARBA" id="ARBA00023163"/>
    </source>
</evidence>
<evidence type="ECO:0000256" key="2">
    <source>
        <dbReference type="ARBA" id="ARBA00007025"/>
    </source>
</evidence>
<dbReference type="InterPro" id="IPR000330">
    <property type="entry name" value="SNF2_N"/>
</dbReference>